<feature type="transmembrane region" description="Helical" evidence="1">
    <location>
        <begin position="200"/>
        <end position="219"/>
    </location>
</feature>
<dbReference type="Proteomes" id="UP000823865">
    <property type="component" value="Unassembled WGS sequence"/>
</dbReference>
<comment type="caution">
    <text evidence="2">The sequence shown here is derived from an EMBL/GenBank/DDBJ whole genome shotgun (WGS) entry which is preliminary data.</text>
</comment>
<organism evidence="2 3">
    <name type="scientific">Candidatus Paraprevotella stercoravium</name>
    <dbReference type="NCBI Taxonomy" id="2838725"/>
    <lineage>
        <taxon>Bacteria</taxon>
        <taxon>Pseudomonadati</taxon>
        <taxon>Bacteroidota</taxon>
        <taxon>Bacteroidia</taxon>
        <taxon>Bacteroidales</taxon>
        <taxon>Prevotellaceae</taxon>
        <taxon>Paraprevotella</taxon>
    </lineage>
</organism>
<evidence type="ECO:0000256" key="1">
    <source>
        <dbReference type="SAM" id="Phobius"/>
    </source>
</evidence>
<reference evidence="2" key="1">
    <citation type="journal article" date="2021" name="PeerJ">
        <title>Extensive microbial diversity within the chicken gut microbiome revealed by metagenomics and culture.</title>
        <authorList>
            <person name="Gilroy R."/>
            <person name="Ravi A."/>
            <person name="Getino M."/>
            <person name="Pursley I."/>
            <person name="Horton D.L."/>
            <person name="Alikhan N.F."/>
            <person name="Baker D."/>
            <person name="Gharbi K."/>
            <person name="Hall N."/>
            <person name="Watson M."/>
            <person name="Adriaenssens E.M."/>
            <person name="Foster-Nyarko E."/>
            <person name="Jarju S."/>
            <person name="Secka A."/>
            <person name="Antonio M."/>
            <person name="Oren A."/>
            <person name="Chaudhuri R.R."/>
            <person name="La Ragione R."/>
            <person name="Hildebrand F."/>
            <person name="Pallen M.J."/>
        </authorList>
    </citation>
    <scope>NUCLEOTIDE SEQUENCE</scope>
    <source>
        <strain evidence="2">G3-2149</strain>
    </source>
</reference>
<feature type="transmembrane region" description="Helical" evidence="1">
    <location>
        <begin position="173"/>
        <end position="194"/>
    </location>
</feature>
<dbReference type="AlphaFoldDB" id="A0A9E2L683"/>
<proteinExistence type="predicted"/>
<evidence type="ECO:0000313" key="2">
    <source>
        <dbReference type="EMBL" id="MBU3853456.1"/>
    </source>
</evidence>
<protein>
    <recommendedName>
        <fullName evidence="4">HTH araC/xylS-type domain-containing protein</fullName>
    </recommendedName>
</protein>
<evidence type="ECO:0008006" key="4">
    <source>
        <dbReference type="Google" id="ProtNLM"/>
    </source>
</evidence>
<accession>A0A9E2L683</accession>
<keyword evidence="1" id="KW-0812">Transmembrane</keyword>
<feature type="transmembrane region" description="Helical" evidence="1">
    <location>
        <begin position="6"/>
        <end position="26"/>
    </location>
</feature>
<feature type="transmembrane region" description="Helical" evidence="1">
    <location>
        <begin position="33"/>
        <end position="55"/>
    </location>
</feature>
<feature type="transmembrane region" description="Helical" evidence="1">
    <location>
        <begin position="67"/>
        <end position="89"/>
    </location>
</feature>
<dbReference type="EMBL" id="JAHLFU010000137">
    <property type="protein sequence ID" value="MBU3853456.1"/>
    <property type="molecule type" value="Genomic_DNA"/>
</dbReference>
<keyword evidence="1" id="KW-1133">Transmembrane helix</keyword>
<sequence>MQNILLISIVSYTVLHLMMSSVLFLYSRYKVEYLAPAWITAIFGVGGCVSIPFILNYEGKEFGILHPYMLMMLVANSFLQSLQPLGIAMPGYLQWRRMWQYATPALIVLSIYALGLLFNSEPVVIHNFSEMPEALLQSDLILRIACVGVSIYYIVNIFRLPHLLVKHTLVPRYVKAYGSAIGIVATYYVVSAIFFDLINILIYVGLFTLLNMYIFFRTLETMAMHLPKPAIEQVQEAPTEEWIAEVEKEDFNQANKQRFNRVEFFMQQKKEWTDNTFGRDRLCEATGINRHLMLQCLRSQGYNNIHDYINSYRINALKQKIKSGEIKTPNESVIVGFGSGKTARNCFERMEDQSLDEYIKEKGPQSRGGE</sequence>
<gene>
    <name evidence="2" type="ORF">H9789_06515</name>
</gene>
<feature type="transmembrane region" description="Helical" evidence="1">
    <location>
        <begin position="101"/>
        <end position="120"/>
    </location>
</feature>
<reference evidence="2" key="2">
    <citation type="submission" date="2021-04" db="EMBL/GenBank/DDBJ databases">
        <authorList>
            <person name="Gilroy R."/>
        </authorList>
    </citation>
    <scope>NUCLEOTIDE SEQUENCE</scope>
    <source>
        <strain evidence="2">G3-2149</strain>
    </source>
</reference>
<keyword evidence="1" id="KW-0472">Membrane</keyword>
<feature type="transmembrane region" description="Helical" evidence="1">
    <location>
        <begin position="140"/>
        <end position="161"/>
    </location>
</feature>
<evidence type="ECO:0000313" key="3">
    <source>
        <dbReference type="Proteomes" id="UP000823865"/>
    </source>
</evidence>
<name>A0A9E2L683_9BACT</name>
<dbReference type="Gene3D" id="1.10.10.60">
    <property type="entry name" value="Homeodomain-like"/>
    <property type="match status" value="1"/>
</dbReference>